<dbReference type="Proteomes" id="UP000038487">
    <property type="component" value="Unassembled WGS sequence"/>
</dbReference>
<dbReference type="InterPro" id="IPR015424">
    <property type="entry name" value="PyrdxlP-dep_Trfase"/>
</dbReference>
<keyword evidence="7" id="KW-0093">Biotin biosynthesis</keyword>
<evidence type="ECO:0000256" key="9">
    <source>
        <dbReference type="ARBA" id="ARBA00023315"/>
    </source>
</evidence>
<comment type="cofactor">
    <cofactor evidence="1 13">
        <name>pyridoxal 5'-phosphate</name>
        <dbReference type="ChEBI" id="CHEBI:597326"/>
    </cofactor>
</comment>
<protein>
    <recommendedName>
        <fullName evidence="5">8-amino-7-oxononanoate synthase</fullName>
        <ecNumber evidence="5">2.3.1.47</ecNumber>
    </recommendedName>
    <alternativeName>
        <fullName evidence="10">7-keto-8-amino-pelargonic acid synthase</fullName>
    </alternativeName>
    <alternativeName>
        <fullName evidence="11">8-amino-7-ketopelargonate synthase</fullName>
    </alternativeName>
</protein>
<evidence type="ECO:0000313" key="16">
    <source>
        <dbReference type="Proteomes" id="UP000038487"/>
    </source>
</evidence>
<dbReference type="InterPro" id="IPR001917">
    <property type="entry name" value="Aminotrans_II_pyridoxalP_BS"/>
</dbReference>
<dbReference type="GO" id="GO:0008710">
    <property type="term" value="F:8-amino-7-oxononanoate synthase activity"/>
    <property type="evidence" value="ECO:0007669"/>
    <property type="project" value="UniProtKB-EC"/>
</dbReference>
<dbReference type="Gene3D" id="3.40.640.10">
    <property type="entry name" value="Type I PLP-dependent aspartate aminotransferase-like (Major domain)"/>
    <property type="match status" value="1"/>
</dbReference>
<dbReference type="InterPro" id="IPR050087">
    <property type="entry name" value="AON_synthase_class-II"/>
</dbReference>
<dbReference type="SUPFAM" id="SSF53383">
    <property type="entry name" value="PLP-dependent transferases"/>
    <property type="match status" value="1"/>
</dbReference>
<dbReference type="AlphaFoldDB" id="A0AB33T4N8"/>
<dbReference type="Pfam" id="PF00155">
    <property type="entry name" value="Aminotran_1_2"/>
    <property type="match status" value="1"/>
</dbReference>
<dbReference type="RefSeq" id="WP_025983930.1">
    <property type="nucleotide sequence ID" value="NZ_CP029073.1"/>
</dbReference>
<comment type="catalytic activity">
    <reaction evidence="12">
        <text>6-carboxyhexanoyl-[ACP] + L-alanine + H(+) = (8S)-8-amino-7-oxononanoate + holo-[ACP] + CO2</text>
        <dbReference type="Rhea" id="RHEA:42288"/>
        <dbReference type="Rhea" id="RHEA-COMP:9685"/>
        <dbReference type="Rhea" id="RHEA-COMP:9955"/>
        <dbReference type="ChEBI" id="CHEBI:15378"/>
        <dbReference type="ChEBI" id="CHEBI:16526"/>
        <dbReference type="ChEBI" id="CHEBI:57972"/>
        <dbReference type="ChEBI" id="CHEBI:64479"/>
        <dbReference type="ChEBI" id="CHEBI:78846"/>
        <dbReference type="ChEBI" id="CHEBI:149468"/>
        <dbReference type="EC" id="2.3.1.47"/>
    </reaction>
</comment>
<accession>A0AB33T4N8</accession>
<comment type="caution">
    <text evidence="15">The sequence shown here is derived from an EMBL/GenBank/DDBJ whole genome shotgun (WGS) entry which is preliminary data.</text>
</comment>
<evidence type="ECO:0000313" key="15">
    <source>
        <dbReference type="EMBL" id="CPT46962.1"/>
    </source>
</evidence>
<evidence type="ECO:0000256" key="13">
    <source>
        <dbReference type="RuleBase" id="RU003693"/>
    </source>
</evidence>
<dbReference type="EMBL" id="CSUW01000008">
    <property type="protein sequence ID" value="CPT46962.1"/>
    <property type="molecule type" value="Genomic_DNA"/>
</dbReference>
<evidence type="ECO:0000256" key="8">
    <source>
        <dbReference type="ARBA" id="ARBA00022898"/>
    </source>
</evidence>
<dbReference type="PROSITE" id="PS00599">
    <property type="entry name" value="AA_TRANSFER_CLASS_2"/>
    <property type="match status" value="1"/>
</dbReference>
<evidence type="ECO:0000256" key="1">
    <source>
        <dbReference type="ARBA" id="ARBA00001933"/>
    </source>
</evidence>
<reference evidence="15 16" key="1">
    <citation type="submission" date="2015-03" db="EMBL/GenBank/DDBJ databases">
        <authorList>
            <consortium name="Pathogen Informatics"/>
            <person name="Murphy D."/>
        </authorList>
    </citation>
    <scope>NUCLEOTIDE SEQUENCE [LARGE SCALE GENOMIC DNA]</scope>
    <source>
        <strain evidence="15 16">PAP036</strain>
    </source>
</reference>
<name>A0AB33T4N8_9MYCO</name>
<dbReference type="InterPro" id="IPR015422">
    <property type="entry name" value="PyrdxlP-dep_Trfase_small"/>
</dbReference>
<comment type="similarity">
    <text evidence="3">Belongs to the class-II pyridoxal-phosphate-dependent aminotransferase family. BioF subfamily.</text>
</comment>
<keyword evidence="6 15" id="KW-0808">Transferase</keyword>
<dbReference type="GO" id="GO:0030170">
    <property type="term" value="F:pyridoxal phosphate binding"/>
    <property type="evidence" value="ECO:0007669"/>
    <property type="project" value="InterPro"/>
</dbReference>
<evidence type="ECO:0000256" key="7">
    <source>
        <dbReference type="ARBA" id="ARBA00022756"/>
    </source>
</evidence>
<sequence>MVEASSPLAWLGEVERQREAAGLRRRLRTRSAAEPEIDLASNDYLGLSRHPQVIEAGVEALRIWGAGSTGSRLVTGNTELHEELEQELATFMGAESALVFSSGYTANLGAVVALSGPGTLIVSDARTHASLIDACRLSRARVVVTPYRDTQAVAAALAQRPEERALVLTDAVFSADGALAPLAELYGVCGRHGAVLLVDEAHGLGVRGSGGRGLVAEMNLAGRDDLVVTVTLSKALGSQGGAVLGSAAVRAHLIDAARPFIFDTGLAPAAVGSALAALRLMIGEPARVRAVLAHAAALGQWCGVPDRPESAVVPVILGDPTVAFNAARSCLEQGVRVGCFRPPSVPEGQSLLRLTARASLTDADMERVHEVLAGVLTLARR</sequence>
<organism evidence="15 16">
    <name type="scientific">Mycobacteroides abscessus</name>
    <dbReference type="NCBI Taxonomy" id="36809"/>
    <lineage>
        <taxon>Bacteria</taxon>
        <taxon>Bacillati</taxon>
        <taxon>Actinomycetota</taxon>
        <taxon>Actinomycetes</taxon>
        <taxon>Mycobacteriales</taxon>
        <taxon>Mycobacteriaceae</taxon>
        <taxon>Mycobacteroides</taxon>
    </lineage>
</organism>
<evidence type="ECO:0000256" key="4">
    <source>
        <dbReference type="ARBA" id="ARBA00011738"/>
    </source>
</evidence>
<dbReference type="InterPro" id="IPR015421">
    <property type="entry name" value="PyrdxlP-dep_Trfase_major"/>
</dbReference>
<evidence type="ECO:0000256" key="11">
    <source>
        <dbReference type="ARBA" id="ARBA00033381"/>
    </source>
</evidence>
<evidence type="ECO:0000256" key="12">
    <source>
        <dbReference type="ARBA" id="ARBA00047715"/>
    </source>
</evidence>
<dbReference type="PANTHER" id="PTHR13693:SF100">
    <property type="entry name" value="8-AMINO-7-OXONONANOATE SYNTHASE"/>
    <property type="match status" value="1"/>
</dbReference>
<evidence type="ECO:0000256" key="5">
    <source>
        <dbReference type="ARBA" id="ARBA00013187"/>
    </source>
</evidence>
<proteinExistence type="inferred from homology"/>
<dbReference type="EC" id="2.3.1.47" evidence="5"/>
<dbReference type="GO" id="GO:0009102">
    <property type="term" value="P:biotin biosynthetic process"/>
    <property type="evidence" value="ECO:0007669"/>
    <property type="project" value="UniProtKB-KW"/>
</dbReference>
<dbReference type="Gene3D" id="3.90.1150.10">
    <property type="entry name" value="Aspartate Aminotransferase, domain 1"/>
    <property type="match status" value="1"/>
</dbReference>
<keyword evidence="8 13" id="KW-0663">Pyridoxal phosphate</keyword>
<comment type="pathway">
    <text evidence="2">Cofactor biosynthesis; biotin biosynthesis.</text>
</comment>
<evidence type="ECO:0000256" key="6">
    <source>
        <dbReference type="ARBA" id="ARBA00022679"/>
    </source>
</evidence>
<feature type="domain" description="Aminotransferase class I/classII large" evidence="14">
    <location>
        <begin position="36"/>
        <end position="371"/>
    </location>
</feature>
<evidence type="ECO:0000259" key="14">
    <source>
        <dbReference type="Pfam" id="PF00155"/>
    </source>
</evidence>
<dbReference type="PANTHER" id="PTHR13693">
    <property type="entry name" value="CLASS II AMINOTRANSFERASE/8-AMINO-7-OXONONANOATE SYNTHASE"/>
    <property type="match status" value="1"/>
</dbReference>
<evidence type="ECO:0000256" key="2">
    <source>
        <dbReference type="ARBA" id="ARBA00004746"/>
    </source>
</evidence>
<comment type="subunit">
    <text evidence="4">Homodimer.</text>
</comment>
<gene>
    <name evidence="15" type="primary">bioF</name>
    <name evidence="15" type="ORF">ERS075527_03514</name>
</gene>
<evidence type="ECO:0000256" key="3">
    <source>
        <dbReference type="ARBA" id="ARBA00010008"/>
    </source>
</evidence>
<keyword evidence="9 15" id="KW-0012">Acyltransferase</keyword>
<dbReference type="InterPro" id="IPR004839">
    <property type="entry name" value="Aminotransferase_I/II_large"/>
</dbReference>
<evidence type="ECO:0000256" key="10">
    <source>
        <dbReference type="ARBA" id="ARBA00032610"/>
    </source>
</evidence>